<dbReference type="RefSeq" id="WP_066673550.1">
    <property type="nucleotide sequence ID" value="NZ_CABMIZ010000001.1"/>
</dbReference>
<dbReference type="GO" id="GO:0016747">
    <property type="term" value="F:acyltransferase activity, transferring groups other than amino-acyl groups"/>
    <property type="evidence" value="ECO:0007669"/>
    <property type="project" value="InterPro"/>
</dbReference>
<evidence type="ECO:0000313" key="2">
    <source>
        <dbReference type="EMBL" id="AYE35106.1"/>
    </source>
</evidence>
<organism evidence="2 4">
    <name type="scientific">Clostridium septicum</name>
    <dbReference type="NCBI Taxonomy" id="1504"/>
    <lineage>
        <taxon>Bacteria</taxon>
        <taxon>Bacillati</taxon>
        <taxon>Bacillota</taxon>
        <taxon>Clostridia</taxon>
        <taxon>Eubacteriales</taxon>
        <taxon>Clostridiaceae</taxon>
        <taxon>Clostridium</taxon>
    </lineage>
</organism>
<feature type="domain" description="N-acetyltransferase" evidence="1">
    <location>
        <begin position="17"/>
        <end position="183"/>
    </location>
</feature>
<sequence length="183" mass="21098">MKKELILKRKDGKIIEVKLREMDSSYIDKILELQDIILNGLENKELYAPTEREEFIEYLNKGGKIIGYFTKDKLLVAMGVYIEKGYDSGNYGYDIGLEGNELLRVGQIESTVVRDEFRGNGIQKIICEAFEEIAKENKMNILCATASPYNKFSVNTFEKLGYKIAKDKIKYDGLRRYVLVKNI</sequence>
<gene>
    <name evidence="2" type="ORF">CP523_12150</name>
    <name evidence="3" type="ORF">NH397_04525</name>
</gene>
<evidence type="ECO:0000313" key="5">
    <source>
        <dbReference type="Proteomes" id="UP001055437"/>
    </source>
</evidence>
<accession>A0A9N7JNJ0</accession>
<reference evidence="3" key="2">
    <citation type="submission" date="2022-06" db="EMBL/GenBank/DDBJ databases">
        <authorList>
            <person name="Holder M.E."/>
            <person name="Ajami N.J."/>
            <person name="Petrosino J.F."/>
        </authorList>
    </citation>
    <scope>NUCLEOTIDE SEQUENCE</scope>
    <source>
        <strain evidence="3">RMA 8861</strain>
    </source>
</reference>
<reference evidence="2 4" key="1">
    <citation type="submission" date="2017-09" db="EMBL/GenBank/DDBJ databases">
        <authorList>
            <person name="Thomas P."/>
            <person name="Seyboldt C."/>
        </authorList>
    </citation>
    <scope>NUCLEOTIDE SEQUENCE [LARGE SCALE GENOMIC DNA]</scope>
    <source>
        <strain evidence="2 4">DSM 7534</strain>
    </source>
</reference>
<dbReference type="EMBL" id="CP099799">
    <property type="protein sequence ID" value="USS01704.1"/>
    <property type="molecule type" value="Genomic_DNA"/>
</dbReference>
<dbReference type="PROSITE" id="PS51186">
    <property type="entry name" value="GNAT"/>
    <property type="match status" value="1"/>
</dbReference>
<dbReference type="AlphaFoldDB" id="A0A9N7JNJ0"/>
<dbReference type="KEGG" id="csep:CP523_12150"/>
<keyword evidence="5" id="KW-1185">Reference proteome</keyword>
<dbReference type="Proteomes" id="UP000280586">
    <property type="component" value="Chromosome"/>
</dbReference>
<evidence type="ECO:0000313" key="4">
    <source>
        <dbReference type="Proteomes" id="UP000280586"/>
    </source>
</evidence>
<name>A0A9N7JNJ0_CLOSE</name>
<evidence type="ECO:0000259" key="1">
    <source>
        <dbReference type="PROSITE" id="PS51186"/>
    </source>
</evidence>
<dbReference type="Pfam" id="PF00583">
    <property type="entry name" value="Acetyltransf_1"/>
    <property type="match status" value="1"/>
</dbReference>
<dbReference type="InterPro" id="IPR000182">
    <property type="entry name" value="GNAT_dom"/>
</dbReference>
<dbReference type="EMBL" id="CP023671">
    <property type="protein sequence ID" value="AYE35106.1"/>
    <property type="molecule type" value="Genomic_DNA"/>
</dbReference>
<dbReference type="SUPFAM" id="SSF55729">
    <property type="entry name" value="Acyl-CoA N-acyltransferases (Nat)"/>
    <property type="match status" value="1"/>
</dbReference>
<proteinExistence type="predicted"/>
<evidence type="ECO:0000313" key="3">
    <source>
        <dbReference type="EMBL" id="USS01704.1"/>
    </source>
</evidence>
<dbReference type="GeneID" id="303561438"/>
<dbReference type="Proteomes" id="UP001055437">
    <property type="component" value="Chromosome"/>
</dbReference>
<protein>
    <submittedName>
        <fullName evidence="2 3">N-acetyltransferase</fullName>
    </submittedName>
</protein>
<dbReference type="InterPro" id="IPR016181">
    <property type="entry name" value="Acyl_CoA_acyltransferase"/>
</dbReference>
<dbReference type="Gene3D" id="3.40.630.30">
    <property type="match status" value="1"/>
</dbReference>
<dbReference type="OrthoDB" id="8750087at2"/>